<organism evidence="4 5">
    <name type="scientific">Basidiobolus ranarum</name>
    <dbReference type="NCBI Taxonomy" id="34480"/>
    <lineage>
        <taxon>Eukaryota</taxon>
        <taxon>Fungi</taxon>
        <taxon>Fungi incertae sedis</taxon>
        <taxon>Zoopagomycota</taxon>
        <taxon>Entomophthoromycotina</taxon>
        <taxon>Basidiobolomycetes</taxon>
        <taxon>Basidiobolales</taxon>
        <taxon>Basidiobolaceae</taxon>
        <taxon>Basidiobolus</taxon>
    </lineage>
</organism>
<reference evidence="4 5" key="1">
    <citation type="submission" date="2023-04" db="EMBL/GenBank/DDBJ databases">
        <title>Genome of Basidiobolus ranarum AG-B5.</title>
        <authorList>
            <person name="Stajich J.E."/>
            <person name="Carter-House D."/>
            <person name="Gryganskyi A."/>
        </authorList>
    </citation>
    <scope>NUCLEOTIDE SEQUENCE [LARGE SCALE GENOMIC DNA]</scope>
    <source>
        <strain evidence="4 5">AG-B5</strain>
    </source>
</reference>
<name>A0ABR2VU74_9FUNG</name>
<dbReference type="Pfam" id="PF05368">
    <property type="entry name" value="NmrA"/>
    <property type="match status" value="1"/>
</dbReference>
<dbReference type="SUPFAM" id="SSF51735">
    <property type="entry name" value="NAD(P)-binding Rossmann-fold domains"/>
    <property type="match status" value="1"/>
</dbReference>
<proteinExistence type="inferred from homology"/>
<evidence type="ECO:0000256" key="1">
    <source>
        <dbReference type="ARBA" id="ARBA00006328"/>
    </source>
</evidence>
<dbReference type="InterPro" id="IPR036291">
    <property type="entry name" value="NAD(P)-bd_dom_sf"/>
</dbReference>
<protein>
    <recommendedName>
        <fullName evidence="3">NmrA-like domain-containing protein</fullName>
    </recommendedName>
</protein>
<dbReference type="Proteomes" id="UP001479436">
    <property type="component" value="Unassembled WGS sequence"/>
</dbReference>
<sequence length="271" mass="30562">MGEGHEVFGGIRAYEIARDEGVQHYIYASTDFPLKNMDWNEEYHWGHNDAKGRVADFIQFQGQGGRMTSCSIVTGPYMDMLFDVMFAPHKQEDGSYLWANPAEDGKIPLIAIEDGGPYALWMFDNVKESAGLFLKVATDEVSFKDIARTFTEVTGKKAAHVTISFPDFFAKAEPWPGAPANFAAGPNAHGDESSMTFVENFTPWWKYWGQGKAEKRDFALLDKIHPNRIKSLREWMEKNNYDGTPKSILKGAKDLRDALSAMQAEKEKQQS</sequence>
<dbReference type="PANTHER" id="PTHR42748">
    <property type="entry name" value="NITROGEN METABOLITE REPRESSION PROTEIN NMRA FAMILY MEMBER"/>
    <property type="match status" value="1"/>
</dbReference>
<keyword evidence="5" id="KW-1185">Reference proteome</keyword>
<feature type="domain" description="NmrA-like" evidence="3">
    <location>
        <begin position="16"/>
        <end position="171"/>
    </location>
</feature>
<keyword evidence="2" id="KW-0521">NADP</keyword>
<evidence type="ECO:0000259" key="3">
    <source>
        <dbReference type="Pfam" id="PF05368"/>
    </source>
</evidence>
<dbReference type="InterPro" id="IPR008030">
    <property type="entry name" value="NmrA-like"/>
</dbReference>
<dbReference type="Gene3D" id="3.40.50.720">
    <property type="entry name" value="NAD(P)-binding Rossmann-like Domain"/>
    <property type="match status" value="1"/>
</dbReference>
<evidence type="ECO:0000256" key="2">
    <source>
        <dbReference type="ARBA" id="ARBA00022857"/>
    </source>
</evidence>
<comment type="caution">
    <text evidence="4">The sequence shown here is derived from an EMBL/GenBank/DDBJ whole genome shotgun (WGS) entry which is preliminary data.</text>
</comment>
<dbReference type="PANTHER" id="PTHR42748:SF14">
    <property type="entry name" value="SNOAL-LIKE DOMAIN-CONTAINING PROTEIN"/>
    <property type="match status" value="1"/>
</dbReference>
<gene>
    <name evidence="4" type="ORF">K7432_011257</name>
</gene>
<evidence type="ECO:0000313" key="4">
    <source>
        <dbReference type="EMBL" id="KAK9702418.1"/>
    </source>
</evidence>
<dbReference type="InterPro" id="IPR051164">
    <property type="entry name" value="NmrA-like_oxidored"/>
</dbReference>
<evidence type="ECO:0000313" key="5">
    <source>
        <dbReference type="Proteomes" id="UP001479436"/>
    </source>
</evidence>
<accession>A0ABR2VU74</accession>
<dbReference type="EMBL" id="JASJQH010007727">
    <property type="protein sequence ID" value="KAK9702418.1"/>
    <property type="molecule type" value="Genomic_DNA"/>
</dbReference>
<comment type="similarity">
    <text evidence="1">Belongs to the NmrA-type oxidoreductase family.</text>
</comment>